<dbReference type="PROSITE" id="PS00923">
    <property type="entry name" value="ASP_GLU_RACEMASE_1"/>
    <property type="match status" value="1"/>
</dbReference>
<sequence>MKKIGLIGGMSWESTLLYYELINKKVKAILGGLHSSNCVIESVDFAEIAALQAIDDWDALDELMKTRARALESSGAEMILICANTMHLCVTAIEESIDIPVLHIAKVTADEIKKSQLDKVALLGTRFTMERDFYKDILKDHQIDVIVPEQNDRKLVNDIIYKELVRGVLKPESKEIYLGVIEDLRKRGAQGVILGCTEIPLLIYPEDVELPIFNTTKIHAEKAVELSLSNG</sequence>
<dbReference type="InterPro" id="IPR015942">
    <property type="entry name" value="Asp/Glu/hydantoin_racemase"/>
</dbReference>
<accession>A0ABU9L2J8</accession>
<name>A0ABU9L2J8_9FLAO</name>
<dbReference type="SUPFAM" id="SSF53681">
    <property type="entry name" value="Aspartate/glutamate racemase"/>
    <property type="match status" value="2"/>
</dbReference>
<gene>
    <name evidence="3" type="ORF">AABB81_12230</name>
</gene>
<dbReference type="PANTHER" id="PTHR21198">
    <property type="entry name" value="GLUTAMATE RACEMASE"/>
    <property type="match status" value="1"/>
</dbReference>
<evidence type="ECO:0000313" key="3">
    <source>
        <dbReference type="EMBL" id="MEL4456667.1"/>
    </source>
</evidence>
<dbReference type="InterPro" id="IPR033134">
    <property type="entry name" value="Asp/Glu_racemase_AS_2"/>
</dbReference>
<dbReference type="Gene3D" id="3.40.50.1860">
    <property type="match status" value="2"/>
</dbReference>
<dbReference type="InterPro" id="IPR004380">
    <property type="entry name" value="Asp_race"/>
</dbReference>
<dbReference type="EMBL" id="JBCDNA010000003">
    <property type="protein sequence ID" value="MEL4456667.1"/>
    <property type="molecule type" value="Genomic_DNA"/>
</dbReference>
<comment type="caution">
    <text evidence="3">The sequence shown here is derived from an EMBL/GenBank/DDBJ whole genome shotgun (WGS) entry which is preliminary data.</text>
</comment>
<reference evidence="3 4" key="1">
    <citation type="submission" date="2024-04" db="EMBL/GenBank/DDBJ databases">
        <title>whole genome sequencing of Lutimonas vermicola strain IMCC1616.</title>
        <authorList>
            <person name="Bae S.S."/>
        </authorList>
    </citation>
    <scope>NUCLEOTIDE SEQUENCE [LARGE SCALE GENOMIC DNA]</scope>
    <source>
        <strain evidence="3 4">IMCC1616</strain>
    </source>
</reference>
<keyword evidence="4" id="KW-1185">Reference proteome</keyword>
<dbReference type="InterPro" id="IPR001920">
    <property type="entry name" value="Asp/Glu_race"/>
</dbReference>
<evidence type="ECO:0000256" key="1">
    <source>
        <dbReference type="ARBA" id="ARBA00007847"/>
    </source>
</evidence>
<dbReference type="Proteomes" id="UP001474120">
    <property type="component" value="Unassembled WGS sequence"/>
</dbReference>
<dbReference type="NCBIfam" id="TIGR00035">
    <property type="entry name" value="asp_race"/>
    <property type="match status" value="1"/>
</dbReference>
<evidence type="ECO:0000313" key="4">
    <source>
        <dbReference type="Proteomes" id="UP001474120"/>
    </source>
</evidence>
<dbReference type="InterPro" id="IPR018187">
    <property type="entry name" value="Asp/Glu_racemase_AS_1"/>
</dbReference>
<dbReference type="PROSITE" id="PS00924">
    <property type="entry name" value="ASP_GLU_RACEMASE_2"/>
    <property type="match status" value="1"/>
</dbReference>
<dbReference type="RefSeq" id="WP_342160834.1">
    <property type="nucleotide sequence ID" value="NZ_JBCDNA010000003.1"/>
</dbReference>
<keyword evidence="2" id="KW-0413">Isomerase</keyword>
<evidence type="ECO:0000256" key="2">
    <source>
        <dbReference type="ARBA" id="ARBA00023235"/>
    </source>
</evidence>
<dbReference type="PANTHER" id="PTHR21198:SF7">
    <property type="entry name" value="ASPARTATE-GLUTAMATE RACEMASE FAMILY"/>
    <property type="match status" value="1"/>
</dbReference>
<protein>
    <submittedName>
        <fullName evidence="3">Aspartate/glutamate racemase family protein</fullName>
    </submittedName>
</protein>
<comment type="similarity">
    <text evidence="1">Belongs to the aspartate/glutamate racemases family.</text>
</comment>
<dbReference type="Pfam" id="PF01177">
    <property type="entry name" value="Asp_Glu_race"/>
    <property type="match status" value="1"/>
</dbReference>
<proteinExistence type="inferred from homology"/>
<organism evidence="3 4">
    <name type="scientific">Lutimonas vermicola</name>
    <dbReference type="NCBI Taxonomy" id="414288"/>
    <lineage>
        <taxon>Bacteria</taxon>
        <taxon>Pseudomonadati</taxon>
        <taxon>Bacteroidota</taxon>
        <taxon>Flavobacteriia</taxon>
        <taxon>Flavobacteriales</taxon>
        <taxon>Flavobacteriaceae</taxon>
        <taxon>Lutimonas</taxon>
    </lineage>
</organism>